<keyword evidence="3" id="KW-1185">Reference proteome</keyword>
<keyword evidence="1" id="KW-0472">Membrane</keyword>
<keyword evidence="1" id="KW-1133">Transmembrane helix</keyword>
<evidence type="ECO:0000256" key="1">
    <source>
        <dbReference type="SAM" id="Phobius"/>
    </source>
</evidence>
<comment type="caution">
    <text evidence="2">The sequence shown here is derived from an EMBL/GenBank/DDBJ whole genome shotgun (WGS) entry which is preliminary data.</text>
</comment>
<feature type="transmembrane region" description="Helical" evidence="1">
    <location>
        <begin position="14"/>
        <end position="31"/>
    </location>
</feature>
<evidence type="ECO:0000313" key="3">
    <source>
        <dbReference type="Proteomes" id="UP000015520"/>
    </source>
</evidence>
<dbReference type="EMBL" id="AUPZ01000013">
    <property type="protein sequence ID" value="EQB35533.1"/>
    <property type="molecule type" value="Genomic_DNA"/>
</dbReference>
<proteinExistence type="predicted"/>
<dbReference type="AlphaFoldDB" id="T0KQD4"/>
<gene>
    <name evidence="2" type="ORF">M947_09635</name>
</gene>
<reference evidence="2 3" key="1">
    <citation type="submission" date="2013-07" db="EMBL/GenBank/DDBJ databases">
        <title>Sulfurimonas hongkongensis AST-10 Genome Sequencing.</title>
        <authorList>
            <person name="Cai L."/>
            <person name="Zhang T."/>
        </authorList>
    </citation>
    <scope>NUCLEOTIDE SEQUENCE [LARGE SCALE GENOMIC DNA]</scope>
    <source>
        <strain evidence="2 3">AST-10</strain>
    </source>
</reference>
<sequence>MPLVSIPKSPTSEGMAYSLAPMLCVGVYIYATRKKMYEFQRGALELVQLNQPHL</sequence>
<protein>
    <submittedName>
        <fullName evidence="2">Uncharacterized protein</fullName>
    </submittedName>
</protein>
<organism evidence="2 3">
    <name type="scientific">Sulfurimonas hongkongensis</name>
    <dbReference type="NCBI Taxonomy" id="1172190"/>
    <lineage>
        <taxon>Bacteria</taxon>
        <taxon>Pseudomonadati</taxon>
        <taxon>Campylobacterota</taxon>
        <taxon>Epsilonproteobacteria</taxon>
        <taxon>Campylobacterales</taxon>
        <taxon>Sulfurimonadaceae</taxon>
        <taxon>Sulfurimonas</taxon>
    </lineage>
</organism>
<name>T0KQD4_9BACT</name>
<keyword evidence="1" id="KW-0812">Transmembrane</keyword>
<dbReference type="Proteomes" id="UP000015520">
    <property type="component" value="Unassembled WGS sequence"/>
</dbReference>
<evidence type="ECO:0000313" key="2">
    <source>
        <dbReference type="EMBL" id="EQB35533.1"/>
    </source>
</evidence>
<accession>T0KQD4</accession>